<dbReference type="AlphaFoldDB" id="A0A6A5VV12"/>
<evidence type="ECO:0000313" key="3">
    <source>
        <dbReference type="Proteomes" id="UP000800036"/>
    </source>
</evidence>
<feature type="compositionally biased region" description="Low complexity" evidence="1">
    <location>
        <begin position="1"/>
        <end position="11"/>
    </location>
</feature>
<feature type="region of interest" description="Disordered" evidence="1">
    <location>
        <begin position="104"/>
        <end position="155"/>
    </location>
</feature>
<sequence>MSSGPSSTASRPTRRRFDSDEEIVFGNPYAYGGYFDNYNRDNVSEIEEQEGVGSERSFSLISEVEAETSGTSTDGGSNKDGMSGYGGYSDAAREGYFAGDYWAESSEVSDSSDDSISTRTVAGSRRRWRSRVRPIDTDRSRFSIDSDSDSSMDTS</sequence>
<accession>A0A6A5VV12</accession>
<feature type="region of interest" description="Disordered" evidence="1">
    <location>
        <begin position="1"/>
        <end position="21"/>
    </location>
</feature>
<evidence type="ECO:0000313" key="2">
    <source>
        <dbReference type="EMBL" id="KAF1979572.1"/>
    </source>
</evidence>
<feature type="compositionally biased region" description="Low complexity" evidence="1">
    <location>
        <begin position="105"/>
        <end position="123"/>
    </location>
</feature>
<feature type="compositionally biased region" description="Acidic residues" evidence="1">
    <location>
        <begin position="146"/>
        <end position="155"/>
    </location>
</feature>
<name>A0A6A5VV12_9PLEO</name>
<keyword evidence="3" id="KW-1185">Reference proteome</keyword>
<organism evidence="2 3">
    <name type="scientific">Bimuria novae-zelandiae CBS 107.79</name>
    <dbReference type="NCBI Taxonomy" id="1447943"/>
    <lineage>
        <taxon>Eukaryota</taxon>
        <taxon>Fungi</taxon>
        <taxon>Dikarya</taxon>
        <taxon>Ascomycota</taxon>
        <taxon>Pezizomycotina</taxon>
        <taxon>Dothideomycetes</taxon>
        <taxon>Pleosporomycetidae</taxon>
        <taxon>Pleosporales</taxon>
        <taxon>Massarineae</taxon>
        <taxon>Didymosphaeriaceae</taxon>
        <taxon>Bimuria</taxon>
    </lineage>
</organism>
<feature type="compositionally biased region" description="Basic and acidic residues" evidence="1">
    <location>
        <begin position="133"/>
        <end position="144"/>
    </location>
</feature>
<proteinExistence type="predicted"/>
<gene>
    <name evidence="2" type="ORF">BU23DRAFT_562984</name>
</gene>
<dbReference type="Proteomes" id="UP000800036">
    <property type="component" value="Unassembled WGS sequence"/>
</dbReference>
<reference evidence="2" key="1">
    <citation type="journal article" date="2020" name="Stud. Mycol.">
        <title>101 Dothideomycetes genomes: a test case for predicting lifestyles and emergence of pathogens.</title>
        <authorList>
            <person name="Haridas S."/>
            <person name="Albert R."/>
            <person name="Binder M."/>
            <person name="Bloem J."/>
            <person name="Labutti K."/>
            <person name="Salamov A."/>
            <person name="Andreopoulos B."/>
            <person name="Baker S."/>
            <person name="Barry K."/>
            <person name="Bills G."/>
            <person name="Bluhm B."/>
            <person name="Cannon C."/>
            <person name="Castanera R."/>
            <person name="Culley D."/>
            <person name="Daum C."/>
            <person name="Ezra D."/>
            <person name="Gonzalez J."/>
            <person name="Henrissat B."/>
            <person name="Kuo A."/>
            <person name="Liang C."/>
            <person name="Lipzen A."/>
            <person name="Lutzoni F."/>
            <person name="Magnuson J."/>
            <person name="Mondo S."/>
            <person name="Nolan M."/>
            <person name="Ohm R."/>
            <person name="Pangilinan J."/>
            <person name="Park H.-J."/>
            <person name="Ramirez L."/>
            <person name="Alfaro M."/>
            <person name="Sun H."/>
            <person name="Tritt A."/>
            <person name="Yoshinaga Y."/>
            <person name="Zwiers L.-H."/>
            <person name="Turgeon B."/>
            <person name="Goodwin S."/>
            <person name="Spatafora J."/>
            <person name="Crous P."/>
            <person name="Grigoriev I."/>
        </authorList>
    </citation>
    <scope>NUCLEOTIDE SEQUENCE</scope>
    <source>
        <strain evidence="2">CBS 107.79</strain>
    </source>
</reference>
<feature type="region of interest" description="Disordered" evidence="1">
    <location>
        <begin position="47"/>
        <end position="89"/>
    </location>
</feature>
<evidence type="ECO:0000256" key="1">
    <source>
        <dbReference type="SAM" id="MobiDB-lite"/>
    </source>
</evidence>
<dbReference type="EMBL" id="ML976657">
    <property type="protein sequence ID" value="KAF1979572.1"/>
    <property type="molecule type" value="Genomic_DNA"/>
</dbReference>
<protein>
    <submittedName>
        <fullName evidence="2">Uncharacterized protein</fullName>
    </submittedName>
</protein>